<evidence type="ECO:0000256" key="1">
    <source>
        <dbReference type="ARBA" id="ARBA00022603"/>
    </source>
</evidence>
<dbReference type="InterPro" id="IPR002941">
    <property type="entry name" value="DNA_methylase_N4/N6"/>
</dbReference>
<dbReference type="Pfam" id="PF01555">
    <property type="entry name" value="N6_N4_Mtase"/>
    <property type="match status" value="1"/>
</dbReference>
<dbReference type="PRINTS" id="PR00508">
    <property type="entry name" value="S21N4MTFRASE"/>
</dbReference>
<dbReference type="KEGG" id="blag:BLTE_07530"/>
<evidence type="ECO:0000313" key="7">
    <source>
        <dbReference type="Proteomes" id="UP000266934"/>
    </source>
</evidence>
<feature type="domain" description="DNA methylase N-4/N-6" evidence="5">
    <location>
        <begin position="81"/>
        <end position="147"/>
    </location>
</feature>
<comment type="similarity">
    <text evidence="4">Belongs to the N(4)/N(6)-methyltransferase family.</text>
</comment>
<protein>
    <recommendedName>
        <fullName evidence="4">Methyltransferase</fullName>
        <ecNumber evidence="4">2.1.1.-</ecNumber>
    </recommendedName>
</protein>
<dbReference type="SUPFAM" id="SSF53335">
    <property type="entry name" value="S-adenosyl-L-methionine-dependent methyltransferases"/>
    <property type="match status" value="1"/>
</dbReference>
<dbReference type="AlphaFoldDB" id="A0A348FXN5"/>
<dbReference type="InterPro" id="IPR029063">
    <property type="entry name" value="SAM-dependent_MTases_sf"/>
</dbReference>
<dbReference type="Gene3D" id="3.40.50.150">
    <property type="entry name" value="Vaccinia Virus protein VP39"/>
    <property type="match status" value="1"/>
</dbReference>
<dbReference type="GO" id="GO:0032259">
    <property type="term" value="P:methylation"/>
    <property type="evidence" value="ECO:0007669"/>
    <property type="project" value="UniProtKB-KW"/>
</dbReference>
<dbReference type="GO" id="GO:0003677">
    <property type="term" value="F:DNA binding"/>
    <property type="evidence" value="ECO:0007669"/>
    <property type="project" value="InterPro"/>
</dbReference>
<dbReference type="EMBL" id="AP018907">
    <property type="protein sequence ID" value="BBF92068.1"/>
    <property type="molecule type" value="Genomic_DNA"/>
</dbReference>
<keyword evidence="1" id="KW-0489">Methyltransferase</keyword>
<keyword evidence="2" id="KW-0808">Transferase</keyword>
<evidence type="ECO:0000256" key="4">
    <source>
        <dbReference type="RuleBase" id="RU362026"/>
    </source>
</evidence>
<dbReference type="InterPro" id="IPR001091">
    <property type="entry name" value="RM_Methyltransferase"/>
</dbReference>
<keyword evidence="7" id="KW-1185">Reference proteome</keyword>
<evidence type="ECO:0000256" key="3">
    <source>
        <dbReference type="ARBA" id="ARBA00047942"/>
    </source>
</evidence>
<dbReference type="EC" id="2.1.1.-" evidence="4"/>
<comment type="catalytic activity">
    <reaction evidence="3">
        <text>a 2'-deoxyadenosine in DNA + S-adenosyl-L-methionine = an N(6)-methyl-2'-deoxyadenosine in DNA + S-adenosyl-L-homocysteine + H(+)</text>
        <dbReference type="Rhea" id="RHEA:15197"/>
        <dbReference type="Rhea" id="RHEA-COMP:12418"/>
        <dbReference type="Rhea" id="RHEA-COMP:12419"/>
        <dbReference type="ChEBI" id="CHEBI:15378"/>
        <dbReference type="ChEBI" id="CHEBI:57856"/>
        <dbReference type="ChEBI" id="CHEBI:59789"/>
        <dbReference type="ChEBI" id="CHEBI:90615"/>
        <dbReference type="ChEBI" id="CHEBI:90616"/>
        <dbReference type="EC" id="2.1.1.72"/>
    </reaction>
</comment>
<evidence type="ECO:0000256" key="2">
    <source>
        <dbReference type="ARBA" id="ARBA00022679"/>
    </source>
</evidence>
<dbReference type="Proteomes" id="UP000266934">
    <property type="component" value="Chromosome"/>
</dbReference>
<evidence type="ECO:0000259" key="5">
    <source>
        <dbReference type="Pfam" id="PF01555"/>
    </source>
</evidence>
<accession>A0A348FXN5</accession>
<reference evidence="6 7" key="1">
    <citation type="submission" date="2018-08" db="EMBL/GenBank/DDBJ databases">
        <title>Complete genome sequencing of Blastochloris tepida GI.</title>
        <authorList>
            <person name="Tsukatani Y."/>
            <person name="Mori H."/>
        </authorList>
    </citation>
    <scope>NUCLEOTIDE SEQUENCE [LARGE SCALE GENOMIC DNA]</scope>
    <source>
        <strain evidence="6 7">GI</strain>
    </source>
</reference>
<proteinExistence type="inferred from homology"/>
<sequence length="167" mass="17940">MALDALDGAVEQIDGRPQKVVEVGFEASSRDQRSYLAWSTLWMGRARTLCRPQLGRYRNQAEFAVWGTNGARPLAGKVAPGVIREPVPKIKHHIAGKPVELMAQLMAVMEGPILDPFMGSGTVGVACLQRGLPYIGIEVEPAYLEVACRRLEGALNGASGEAQTAAI</sequence>
<organism evidence="6 7">
    <name type="scientific">Blastochloris tepida</name>
    <dbReference type="NCBI Taxonomy" id="2233851"/>
    <lineage>
        <taxon>Bacteria</taxon>
        <taxon>Pseudomonadati</taxon>
        <taxon>Pseudomonadota</taxon>
        <taxon>Alphaproteobacteria</taxon>
        <taxon>Hyphomicrobiales</taxon>
        <taxon>Blastochloridaceae</taxon>
        <taxon>Blastochloris</taxon>
    </lineage>
</organism>
<gene>
    <name evidence="6" type="ORF">BLTE_07530</name>
</gene>
<evidence type="ECO:0000313" key="6">
    <source>
        <dbReference type="EMBL" id="BBF92068.1"/>
    </source>
</evidence>
<dbReference type="GO" id="GO:0009007">
    <property type="term" value="F:site-specific DNA-methyltransferase (adenine-specific) activity"/>
    <property type="evidence" value="ECO:0007669"/>
    <property type="project" value="UniProtKB-EC"/>
</dbReference>
<name>A0A348FXN5_9HYPH</name>
<dbReference type="GO" id="GO:0008170">
    <property type="term" value="F:N-methyltransferase activity"/>
    <property type="evidence" value="ECO:0007669"/>
    <property type="project" value="InterPro"/>
</dbReference>